<reference evidence="2" key="1">
    <citation type="journal article" date="2021" name="Nat. Commun.">
        <title>Genetic determinants of endophytism in the Arabidopsis root mycobiome.</title>
        <authorList>
            <person name="Mesny F."/>
            <person name="Miyauchi S."/>
            <person name="Thiergart T."/>
            <person name="Pickel B."/>
            <person name="Atanasova L."/>
            <person name="Karlsson M."/>
            <person name="Huettel B."/>
            <person name="Barry K.W."/>
            <person name="Haridas S."/>
            <person name="Chen C."/>
            <person name="Bauer D."/>
            <person name="Andreopoulos W."/>
            <person name="Pangilinan J."/>
            <person name="LaButti K."/>
            <person name="Riley R."/>
            <person name="Lipzen A."/>
            <person name="Clum A."/>
            <person name="Drula E."/>
            <person name="Henrissat B."/>
            <person name="Kohler A."/>
            <person name="Grigoriev I.V."/>
            <person name="Martin F.M."/>
            <person name="Hacquard S."/>
        </authorList>
    </citation>
    <scope>NUCLEOTIDE SEQUENCE</scope>
    <source>
        <strain evidence="2">MPI-CAGE-CH-0243</strain>
    </source>
</reference>
<evidence type="ECO:0000313" key="3">
    <source>
        <dbReference type="Proteomes" id="UP000700596"/>
    </source>
</evidence>
<evidence type="ECO:0000313" key="2">
    <source>
        <dbReference type="EMBL" id="KAH7126832.1"/>
    </source>
</evidence>
<dbReference type="AlphaFoldDB" id="A0A9P9DXE3"/>
<feature type="signal peptide" evidence="1">
    <location>
        <begin position="1"/>
        <end position="16"/>
    </location>
</feature>
<organism evidence="2 3">
    <name type="scientific">Dendryphion nanum</name>
    <dbReference type="NCBI Taxonomy" id="256645"/>
    <lineage>
        <taxon>Eukaryota</taxon>
        <taxon>Fungi</taxon>
        <taxon>Dikarya</taxon>
        <taxon>Ascomycota</taxon>
        <taxon>Pezizomycotina</taxon>
        <taxon>Dothideomycetes</taxon>
        <taxon>Pleosporomycetidae</taxon>
        <taxon>Pleosporales</taxon>
        <taxon>Torulaceae</taxon>
        <taxon>Dendryphion</taxon>
    </lineage>
</organism>
<keyword evidence="1" id="KW-0732">Signal</keyword>
<protein>
    <submittedName>
        <fullName evidence="2">Uncharacterized protein</fullName>
    </submittedName>
</protein>
<name>A0A9P9DXE3_9PLEO</name>
<accession>A0A9P9DXE3</accession>
<proteinExistence type="predicted"/>
<evidence type="ECO:0000256" key="1">
    <source>
        <dbReference type="SAM" id="SignalP"/>
    </source>
</evidence>
<gene>
    <name evidence="2" type="ORF">B0J11DRAFT_460277</name>
</gene>
<comment type="caution">
    <text evidence="2">The sequence shown here is derived from an EMBL/GenBank/DDBJ whole genome shotgun (WGS) entry which is preliminary data.</text>
</comment>
<dbReference type="OrthoDB" id="3748423at2759"/>
<keyword evidence="3" id="KW-1185">Reference proteome</keyword>
<sequence>MKTCTILTTLLSVVAAMNPLFQRAASCECDIAKCPPSGNKRCDCVVGLLDACYVAQTHAGIDCGKPMYPNGCQSGKSPISDLACGGSTGGTCAGDQICYFPDKNCDPHTTACTGLCASDYCGGRWERECPDARWSCVYDDSCLKSGAEDCDGQCVLN</sequence>
<feature type="chain" id="PRO_5040254053" evidence="1">
    <location>
        <begin position="17"/>
        <end position="157"/>
    </location>
</feature>
<dbReference type="Proteomes" id="UP000700596">
    <property type="component" value="Unassembled WGS sequence"/>
</dbReference>
<dbReference type="EMBL" id="JAGMWT010000006">
    <property type="protein sequence ID" value="KAH7126832.1"/>
    <property type="molecule type" value="Genomic_DNA"/>
</dbReference>